<feature type="domain" description="DUF3592" evidence="3">
    <location>
        <begin position="37"/>
        <end position="107"/>
    </location>
</feature>
<dbReference type="Proteomes" id="UP001442841">
    <property type="component" value="Chromosome"/>
</dbReference>
<keyword evidence="2" id="KW-1133">Transmembrane helix</keyword>
<dbReference type="PROSITE" id="PS51257">
    <property type="entry name" value="PROKAR_LIPOPROTEIN"/>
    <property type="match status" value="1"/>
</dbReference>
<feature type="transmembrane region" description="Helical" evidence="2">
    <location>
        <begin position="111"/>
        <end position="135"/>
    </location>
</feature>
<proteinExistence type="predicted"/>
<organism evidence="4 5">
    <name type="scientific">Ammonicoccus fulvus</name>
    <dbReference type="NCBI Taxonomy" id="3138240"/>
    <lineage>
        <taxon>Bacteria</taxon>
        <taxon>Bacillati</taxon>
        <taxon>Actinomycetota</taxon>
        <taxon>Actinomycetes</taxon>
        <taxon>Propionibacteriales</taxon>
        <taxon>Propionibacteriaceae</taxon>
        <taxon>Ammonicoccus</taxon>
    </lineage>
</organism>
<reference evidence="4 5" key="1">
    <citation type="submission" date="2024-04" db="EMBL/GenBank/DDBJ databases">
        <title>Isolation of an actinomycete strain from pig manure.</title>
        <authorList>
            <person name="Gong T."/>
            <person name="Yu Z."/>
            <person name="An M."/>
            <person name="Wei C."/>
            <person name="Yang W."/>
            <person name="Liu L."/>
        </authorList>
    </citation>
    <scope>NUCLEOTIDE SEQUENCE [LARGE SCALE GENOMIC DNA]</scope>
    <source>
        <strain evidence="4 5">ZF39</strain>
    </source>
</reference>
<dbReference type="RefSeq" id="WP_425307475.1">
    <property type="nucleotide sequence ID" value="NZ_CP154795.1"/>
</dbReference>
<keyword evidence="2" id="KW-0472">Membrane</keyword>
<dbReference type="Pfam" id="PF12158">
    <property type="entry name" value="DUF3592"/>
    <property type="match status" value="1"/>
</dbReference>
<evidence type="ECO:0000256" key="1">
    <source>
        <dbReference type="SAM" id="MobiDB-lite"/>
    </source>
</evidence>
<feature type="transmembrane region" description="Helical" evidence="2">
    <location>
        <begin position="7"/>
        <end position="26"/>
    </location>
</feature>
<keyword evidence="2" id="KW-0812">Transmembrane</keyword>
<gene>
    <name evidence="4" type="ORF">AADG42_01515</name>
</gene>
<sequence>MRPFRIIGPVLLVIALACAIGLGWNLRPNKYEGWVETSGTVVSHTYHRDYDRRDRSSDETWGVVVRFSDEAGVEHQVESATRSNNPKPVGDTVDVRYPPGQPEQAKIGMDAWFWVMFLGIWTLVLSILGIAFTVAGRATRRMAPAVEGRAGAKIEDANEPTFEDTREPTFEEPPFDEFRPGAGDTPEDGWPRRPG</sequence>
<dbReference type="EMBL" id="CP154795">
    <property type="protein sequence ID" value="XAN06037.1"/>
    <property type="molecule type" value="Genomic_DNA"/>
</dbReference>
<keyword evidence="5" id="KW-1185">Reference proteome</keyword>
<evidence type="ECO:0000313" key="4">
    <source>
        <dbReference type="EMBL" id="XAN06037.1"/>
    </source>
</evidence>
<protein>
    <submittedName>
        <fullName evidence="4">DUF3592 domain-containing protein</fullName>
    </submittedName>
</protein>
<name>A0ABZ3FJ54_9ACTN</name>
<evidence type="ECO:0000259" key="3">
    <source>
        <dbReference type="Pfam" id="PF12158"/>
    </source>
</evidence>
<evidence type="ECO:0000313" key="5">
    <source>
        <dbReference type="Proteomes" id="UP001442841"/>
    </source>
</evidence>
<accession>A0ABZ3FJ54</accession>
<dbReference type="InterPro" id="IPR021994">
    <property type="entry name" value="DUF3592"/>
</dbReference>
<evidence type="ECO:0000256" key="2">
    <source>
        <dbReference type="SAM" id="Phobius"/>
    </source>
</evidence>
<feature type="region of interest" description="Disordered" evidence="1">
    <location>
        <begin position="149"/>
        <end position="195"/>
    </location>
</feature>